<protein>
    <recommendedName>
        <fullName evidence="4">Lipoprotein</fullName>
    </recommendedName>
</protein>
<proteinExistence type="predicted"/>
<evidence type="ECO:0008006" key="4">
    <source>
        <dbReference type="Google" id="ProtNLM"/>
    </source>
</evidence>
<name>A0A845V746_9GAMM</name>
<keyword evidence="3" id="KW-1185">Reference proteome</keyword>
<sequence>MSKLLGKVLRVAVLGALAFGLTACVSYHQPRYGADGVYFDQTRHQPRTVVVADPLLYPYWSLDYFYFSRYYHPYSVAVSAYDPWFYPYPGWYYGYRPGAGSSFGLSVGFGTYYPWHGFGYASYRPWRPYAVRYPHYLGDPYQRPSHRVHQIDERLRAIDERGRSPRIVRPTSQPGAPALRSDAMLRQRIAEDRATRGARRTEPVRAATRSSQRRSTTRPAATRRSPSTQPSRQRSSPMRTVRPQRQPPRAELRSGVDMSAFSAERRSAPRPAPAPRIRATEPRSRPAPATRAPDQQSRPSRPSPRQEITPSRAPQARPAPSTRRMPPRETSQAPRARSRIDRSDRERDR</sequence>
<organism evidence="2 3">
    <name type="scientific">Wenzhouxiangella limi</name>
    <dbReference type="NCBI Taxonomy" id="2707351"/>
    <lineage>
        <taxon>Bacteria</taxon>
        <taxon>Pseudomonadati</taxon>
        <taxon>Pseudomonadota</taxon>
        <taxon>Gammaproteobacteria</taxon>
        <taxon>Chromatiales</taxon>
        <taxon>Wenzhouxiangellaceae</taxon>
        <taxon>Wenzhouxiangella</taxon>
    </lineage>
</organism>
<feature type="compositionally biased region" description="Low complexity" evidence="1">
    <location>
        <begin position="286"/>
        <end position="324"/>
    </location>
</feature>
<dbReference type="EMBL" id="JAAGSC010000041">
    <property type="protein sequence ID" value="NDY96001.1"/>
    <property type="molecule type" value="Genomic_DNA"/>
</dbReference>
<comment type="caution">
    <text evidence="2">The sequence shown here is derived from an EMBL/GenBank/DDBJ whole genome shotgun (WGS) entry which is preliminary data.</text>
</comment>
<evidence type="ECO:0000313" key="3">
    <source>
        <dbReference type="Proteomes" id="UP000484885"/>
    </source>
</evidence>
<feature type="compositionally biased region" description="Basic and acidic residues" evidence="1">
    <location>
        <begin position="338"/>
        <end position="349"/>
    </location>
</feature>
<dbReference type="RefSeq" id="WP_164211390.1">
    <property type="nucleotide sequence ID" value="NZ_JAAGSC010000041.1"/>
</dbReference>
<dbReference type="Proteomes" id="UP000484885">
    <property type="component" value="Unassembled WGS sequence"/>
</dbReference>
<evidence type="ECO:0000256" key="1">
    <source>
        <dbReference type="SAM" id="MobiDB-lite"/>
    </source>
</evidence>
<evidence type="ECO:0000313" key="2">
    <source>
        <dbReference type="EMBL" id="NDY96001.1"/>
    </source>
</evidence>
<accession>A0A845V746</accession>
<dbReference type="PROSITE" id="PS51257">
    <property type="entry name" value="PROKAR_LIPOPROTEIN"/>
    <property type="match status" value="1"/>
</dbReference>
<dbReference type="AlphaFoldDB" id="A0A845V746"/>
<feature type="region of interest" description="Disordered" evidence="1">
    <location>
        <begin position="157"/>
        <end position="349"/>
    </location>
</feature>
<feature type="compositionally biased region" description="Low complexity" evidence="1">
    <location>
        <begin position="217"/>
        <end position="240"/>
    </location>
</feature>
<feature type="compositionally biased region" description="Basic and acidic residues" evidence="1">
    <location>
        <begin position="183"/>
        <end position="203"/>
    </location>
</feature>
<reference evidence="2 3" key="1">
    <citation type="submission" date="2020-02" db="EMBL/GenBank/DDBJ databases">
        <authorList>
            <person name="Zhang X.-Y."/>
        </authorList>
    </citation>
    <scope>NUCLEOTIDE SEQUENCE [LARGE SCALE GENOMIC DNA]</scope>
    <source>
        <strain evidence="2 3">C33</strain>
    </source>
</reference>
<gene>
    <name evidence="2" type="ORF">G3I74_09685</name>
</gene>